<sequence length="366" mass="43128">MSSLTSSLLNFFGARVPSGQTDGLTKTYYDYSIDELKAMTILERLSIRDWNVEIFTLLITLGLVLIWKIGLTYNESKVKKWLTKHEQVFKDQFYQFGTSSNEIYIKDSAEDFASYATGRLNISHLNINFNLEPRHNMFFYIMEVIFSFFVKAITKPEDKIELRITLDKFANDKIDECIWAIVNKEQMNKYRESNYYISLTKTSDSELLPREFVFMSEVPDLNEALFTKDLKDSIQNSGKILRFLAITDQPNDKPTKIQDTRPFKRFILQLNFPSSEEEYENSKKLVNSFITLVDHAVKKEFKPETIKKILKTREVEINKLKKIDEDLKKEEAEAKRIAKLKNLSEEEQKKLEKKRQRKALKQQRIR</sequence>
<dbReference type="PANTHER" id="PTHR12883">
    <property type="entry name" value="ADIPOCYTE-SPECIFIC PROTEIN 4-RELATED"/>
    <property type="match status" value="1"/>
</dbReference>
<evidence type="ECO:0000256" key="4">
    <source>
        <dbReference type="ARBA" id="ARBA00023136"/>
    </source>
</evidence>
<reference evidence="7" key="1">
    <citation type="submission" date="2016-05" db="EMBL/GenBank/DDBJ databases">
        <title>Comparative genomics of biotechnologically important yeasts.</title>
        <authorList>
            <consortium name="DOE Joint Genome Institute"/>
            <person name="Riley R."/>
            <person name="Haridas S."/>
            <person name="Wolfe K.H."/>
            <person name="Lopes M.R."/>
            <person name="Hittinger C.T."/>
            <person name="Goker M."/>
            <person name="Salamov A."/>
            <person name="Wisecaver J."/>
            <person name="Long T.M."/>
            <person name="Aerts A.L."/>
            <person name="Barry K."/>
            <person name="Choi C."/>
            <person name="Clum A."/>
            <person name="Coughlan A.Y."/>
            <person name="Deshpande S."/>
            <person name="Douglass A.P."/>
            <person name="Hanson S.J."/>
            <person name="Klenk H.-P."/>
            <person name="Labutti K."/>
            <person name="Lapidus A."/>
            <person name="Lindquist E."/>
            <person name="Lipzen A."/>
            <person name="Meier-Kolthoff J.P."/>
            <person name="Ohm R.A."/>
            <person name="Otillar R.P."/>
            <person name="Pangilinan J."/>
            <person name="Peng Y."/>
            <person name="Rokas A."/>
            <person name="Rosa C.A."/>
            <person name="Scheuner C."/>
            <person name="Sibirny A.A."/>
            <person name="Slot J.C."/>
            <person name="Stielow J.B."/>
            <person name="Sun H."/>
            <person name="Kurtzman C.P."/>
            <person name="Blackwell M."/>
            <person name="Grigoriev I.V."/>
            <person name="Jeffries T.W."/>
        </authorList>
    </citation>
    <scope>NUCLEOTIDE SEQUENCE [LARGE SCALE GENOMIC DNA]</scope>
    <source>
        <strain evidence="7">NRRL Y-2460</strain>
    </source>
</reference>
<accession>A0A1E4TPE6</accession>
<evidence type="ECO:0000256" key="2">
    <source>
        <dbReference type="ARBA" id="ARBA00022692"/>
    </source>
</evidence>
<keyword evidence="4" id="KW-0472">Membrane</keyword>
<dbReference type="STRING" id="669874.A0A1E4TPE6"/>
<dbReference type="GO" id="GO:0005509">
    <property type="term" value="F:calcium ion binding"/>
    <property type="evidence" value="ECO:0007669"/>
    <property type="project" value="InterPro"/>
</dbReference>
<gene>
    <name evidence="6" type="ORF">PACTADRAFT_35395</name>
</gene>
<keyword evidence="3" id="KW-1133">Transmembrane helix</keyword>
<evidence type="ECO:0000256" key="1">
    <source>
        <dbReference type="ARBA" id="ARBA00004167"/>
    </source>
</evidence>
<keyword evidence="2" id="KW-0812">Transmembrane</keyword>
<dbReference type="Proteomes" id="UP000094236">
    <property type="component" value="Unassembled WGS sequence"/>
</dbReference>
<dbReference type="GO" id="GO:0032469">
    <property type="term" value="P:endoplasmic reticulum calcium ion homeostasis"/>
    <property type="evidence" value="ECO:0007669"/>
    <property type="project" value="InterPro"/>
</dbReference>
<evidence type="ECO:0000313" key="6">
    <source>
        <dbReference type="EMBL" id="ODV93636.1"/>
    </source>
</evidence>
<name>A0A1E4TPE6_PACTA</name>
<dbReference type="OrthoDB" id="10039147at2759"/>
<dbReference type="AlphaFoldDB" id="A0A1E4TPE6"/>
<dbReference type="EMBL" id="KV454017">
    <property type="protein sequence ID" value="ODV93636.1"/>
    <property type="molecule type" value="Genomic_DNA"/>
</dbReference>
<dbReference type="GO" id="GO:0005783">
    <property type="term" value="C:endoplasmic reticulum"/>
    <property type="evidence" value="ECO:0007669"/>
    <property type="project" value="InterPro"/>
</dbReference>
<dbReference type="InterPro" id="IPR012879">
    <property type="entry name" value="CCDC47"/>
</dbReference>
<dbReference type="PANTHER" id="PTHR12883:SF0">
    <property type="entry name" value="PAT COMPLEX SUBUNIT CCDC47"/>
    <property type="match status" value="1"/>
</dbReference>
<proteinExistence type="predicted"/>
<dbReference type="GO" id="GO:0016020">
    <property type="term" value="C:membrane"/>
    <property type="evidence" value="ECO:0007669"/>
    <property type="project" value="UniProtKB-SubCell"/>
</dbReference>
<comment type="subcellular location">
    <subcellularLocation>
        <location evidence="1">Membrane</location>
        <topology evidence="1">Single-pass membrane protein</topology>
    </subcellularLocation>
</comment>
<organism evidence="6 7">
    <name type="scientific">Pachysolen tannophilus NRRL Y-2460</name>
    <dbReference type="NCBI Taxonomy" id="669874"/>
    <lineage>
        <taxon>Eukaryota</taxon>
        <taxon>Fungi</taxon>
        <taxon>Dikarya</taxon>
        <taxon>Ascomycota</taxon>
        <taxon>Saccharomycotina</taxon>
        <taxon>Pichiomycetes</taxon>
        <taxon>Pachysolenaceae</taxon>
        <taxon>Pachysolen</taxon>
    </lineage>
</organism>
<feature type="region of interest" description="Disordered" evidence="5">
    <location>
        <begin position="347"/>
        <end position="366"/>
    </location>
</feature>
<keyword evidence="7" id="KW-1185">Reference proteome</keyword>
<evidence type="ECO:0000256" key="5">
    <source>
        <dbReference type="SAM" id="MobiDB-lite"/>
    </source>
</evidence>
<protein>
    <submittedName>
        <fullName evidence="6">Uncharacterized protein</fullName>
    </submittedName>
</protein>
<dbReference type="Pfam" id="PF07946">
    <property type="entry name" value="CCDC47"/>
    <property type="match status" value="1"/>
</dbReference>
<evidence type="ECO:0000256" key="3">
    <source>
        <dbReference type="ARBA" id="ARBA00022989"/>
    </source>
</evidence>
<feature type="compositionally biased region" description="Basic residues" evidence="5">
    <location>
        <begin position="351"/>
        <end position="366"/>
    </location>
</feature>
<evidence type="ECO:0000313" key="7">
    <source>
        <dbReference type="Proteomes" id="UP000094236"/>
    </source>
</evidence>